<dbReference type="Gene3D" id="3.20.20.80">
    <property type="entry name" value="Glycosidases"/>
    <property type="match status" value="1"/>
</dbReference>
<evidence type="ECO:0000313" key="2">
    <source>
        <dbReference type="Proteomes" id="UP000801492"/>
    </source>
</evidence>
<evidence type="ECO:0000313" key="1">
    <source>
        <dbReference type="EMBL" id="KAF2887539.1"/>
    </source>
</evidence>
<reference evidence="1" key="1">
    <citation type="submission" date="2019-08" db="EMBL/GenBank/DDBJ databases">
        <title>The genome of the North American firefly Photinus pyralis.</title>
        <authorList>
            <consortium name="Photinus pyralis genome working group"/>
            <person name="Fallon T.R."/>
            <person name="Sander Lower S.E."/>
            <person name="Weng J.-K."/>
        </authorList>
    </citation>
    <scope>NUCLEOTIDE SEQUENCE</scope>
    <source>
        <strain evidence="1">TRF0915ILg1</strain>
        <tissue evidence="1">Whole body</tissue>
    </source>
</reference>
<accession>A0A8K0CJJ0</accession>
<dbReference type="Proteomes" id="UP000801492">
    <property type="component" value="Unassembled WGS sequence"/>
</dbReference>
<comment type="caution">
    <text evidence="1">The sequence shown here is derived from an EMBL/GenBank/DDBJ whole genome shotgun (WGS) entry which is preliminary data.</text>
</comment>
<dbReference type="AlphaFoldDB" id="A0A8K0CJJ0"/>
<feature type="non-terminal residue" evidence="1">
    <location>
        <position position="1"/>
    </location>
</feature>
<feature type="non-terminal residue" evidence="1">
    <location>
        <position position="91"/>
    </location>
</feature>
<keyword evidence="2" id="KW-1185">Reference proteome</keyword>
<name>A0A8K0CJJ0_IGNLU</name>
<proteinExistence type="predicted"/>
<sequence>ILQKNSRLYEKAVKLNVLYKDKAGEILNGSYLKEEVSYPDFTHDSISGWIEELRKALPVSRLDGFVLRDNWPVEENYVFTDDQRKFPYITE</sequence>
<dbReference type="EMBL" id="VTPC01082966">
    <property type="protein sequence ID" value="KAF2887539.1"/>
    <property type="molecule type" value="Genomic_DNA"/>
</dbReference>
<dbReference type="OrthoDB" id="5839090at2759"/>
<protein>
    <submittedName>
        <fullName evidence="1">Uncharacterized protein</fullName>
    </submittedName>
</protein>
<gene>
    <name evidence="1" type="ORF">ILUMI_18634</name>
</gene>
<organism evidence="1 2">
    <name type="scientific">Ignelater luminosus</name>
    <name type="common">Cucubano</name>
    <name type="synonym">Pyrophorus luminosus</name>
    <dbReference type="NCBI Taxonomy" id="2038154"/>
    <lineage>
        <taxon>Eukaryota</taxon>
        <taxon>Metazoa</taxon>
        <taxon>Ecdysozoa</taxon>
        <taxon>Arthropoda</taxon>
        <taxon>Hexapoda</taxon>
        <taxon>Insecta</taxon>
        <taxon>Pterygota</taxon>
        <taxon>Neoptera</taxon>
        <taxon>Endopterygota</taxon>
        <taxon>Coleoptera</taxon>
        <taxon>Polyphaga</taxon>
        <taxon>Elateriformia</taxon>
        <taxon>Elateroidea</taxon>
        <taxon>Elateridae</taxon>
        <taxon>Agrypninae</taxon>
        <taxon>Pyrophorini</taxon>
        <taxon>Ignelater</taxon>
    </lineage>
</organism>